<evidence type="ECO:0000256" key="16">
    <source>
        <dbReference type="ARBA" id="ARBA00030566"/>
    </source>
</evidence>
<keyword evidence="8" id="KW-0132">Cell division</keyword>
<reference evidence="18 19" key="1">
    <citation type="submission" date="2016-03" db="EMBL/GenBank/DDBJ databases">
        <title>Fine-scale spatial genetic structure of a fungal parasite of coffee scale insects.</title>
        <authorList>
            <person name="Jackson D."/>
            <person name="Zemenick K.A."/>
            <person name="Malloure B."/>
            <person name="Quandt C.A."/>
            <person name="James T.Y."/>
        </authorList>
    </citation>
    <scope>NUCLEOTIDE SEQUENCE [LARGE SCALE GENOMIC DNA]</scope>
    <source>
        <strain evidence="18 19">UM487</strain>
    </source>
</reference>
<dbReference type="EMBL" id="LUKN01001459">
    <property type="protein sequence ID" value="OAR00932.1"/>
    <property type="molecule type" value="Genomic_DNA"/>
</dbReference>
<keyword evidence="11" id="KW-0995">Kinetochore</keyword>
<comment type="caution">
    <text evidence="18">The sequence shown here is derived from an EMBL/GenBank/DDBJ whole genome shotgun (WGS) entry which is preliminary data.</text>
</comment>
<evidence type="ECO:0000256" key="17">
    <source>
        <dbReference type="SAM" id="MobiDB-lite"/>
    </source>
</evidence>
<evidence type="ECO:0000256" key="9">
    <source>
        <dbReference type="ARBA" id="ARBA00022701"/>
    </source>
</evidence>
<comment type="similarity">
    <text evidence="4">Belongs to the DASH complex DAD1 family.</text>
</comment>
<feature type="region of interest" description="Disordered" evidence="17">
    <location>
        <begin position="139"/>
        <end position="198"/>
    </location>
</feature>
<feature type="compositionally biased region" description="Basic and acidic residues" evidence="17">
    <location>
        <begin position="141"/>
        <end position="152"/>
    </location>
</feature>
<evidence type="ECO:0000313" key="19">
    <source>
        <dbReference type="Proteomes" id="UP000243081"/>
    </source>
</evidence>
<name>A0A179IGC5_CORDF</name>
<proteinExistence type="inferred from homology"/>
<sequence length="198" mass="21741">MALRGCMGPRYMAGSSGPSTRRRDQVKRASESNACNTAAAAFHTSARKTNKSFAAQRIERYIATQNKTVMASGHRGASVGPSRDKSYFEQQREALLGDIAMSFEQVLGNINKLNRSLESIIAVGNEFSSVETLWSQFENVMGKDETAERQGEGDEQEEEEEAGQSSSPPRQQSQQPQQGSGSRSRGVKREAQSDVEEE</sequence>
<evidence type="ECO:0000256" key="5">
    <source>
        <dbReference type="ARBA" id="ARBA00020261"/>
    </source>
</evidence>
<feature type="compositionally biased region" description="Low complexity" evidence="17">
    <location>
        <begin position="163"/>
        <end position="184"/>
    </location>
</feature>
<evidence type="ECO:0000313" key="18">
    <source>
        <dbReference type="EMBL" id="OAR00932.1"/>
    </source>
</evidence>
<evidence type="ECO:0000256" key="13">
    <source>
        <dbReference type="ARBA" id="ARBA00023242"/>
    </source>
</evidence>
<dbReference type="Pfam" id="PF08649">
    <property type="entry name" value="DASH_Dad1"/>
    <property type="match status" value="1"/>
</dbReference>
<keyword evidence="7" id="KW-0963">Cytoplasm</keyword>
<keyword evidence="10" id="KW-0498">Mitosis</keyword>
<feature type="compositionally biased region" description="Acidic residues" evidence="17">
    <location>
        <begin position="153"/>
        <end position="162"/>
    </location>
</feature>
<dbReference type="GO" id="GO:0051301">
    <property type="term" value="P:cell division"/>
    <property type="evidence" value="ECO:0007669"/>
    <property type="project" value="UniProtKB-KW"/>
</dbReference>
<keyword evidence="9" id="KW-0493">Microtubule</keyword>
<comment type="subcellular location">
    <subcellularLocation>
        <location evidence="3">Chromosome</location>
        <location evidence="3">Centromere</location>
        <location evidence="3">Kinetochore</location>
    </subcellularLocation>
    <subcellularLocation>
        <location evidence="2">Cytoplasm</location>
        <location evidence="2">Cytoskeleton</location>
        <location evidence="2">Spindle</location>
    </subcellularLocation>
    <subcellularLocation>
        <location evidence="1">Nucleus</location>
    </subcellularLocation>
</comment>
<evidence type="ECO:0000256" key="2">
    <source>
        <dbReference type="ARBA" id="ARBA00004186"/>
    </source>
</evidence>
<dbReference type="PANTHER" id="PTHR28025">
    <property type="entry name" value="DASH COMPLEX SUBUNIT DAD1"/>
    <property type="match status" value="1"/>
</dbReference>
<keyword evidence="6" id="KW-0158">Chromosome</keyword>
<evidence type="ECO:0000256" key="7">
    <source>
        <dbReference type="ARBA" id="ARBA00022490"/>
    </source>
</evidence>
<dbReference type="OMA" id="PRYMAGS"/>
<dbReference type="Proteomes" id="UP000243081">
    <property type="component" value="Unassembled WGS sequence"/>
</dbReference>
<feature type="region of interest" description="Disordered" evidence="17">
    <location>
        <begin position="1"/>
        <end position="32"/>
    </location>
</feature>
<keyword evidence="14" id="KW-0131">Cell cycle</keyword>
<evidence type="ECO:0000256" key="4">
    <source>
        <dbReference type="ARBA" id="ARBA00010146"/>
    </source>
</evidence>
<evidence type="ECO:0000256" key="8">
    <source>
        <dbReference type="ARBA" id="ARBA00022618"/>
    </source>
</evidence>
<dbReference type="GO" id="GO:0005876">
    <property type="term" value="C:spindle microtubule"/>
    <property type="evidence" value="ECO:0007669"/>
    <property type="project" value="TreeGrafter"/>
</dbReference>
<organism evidence="18 19">
    <name type="scientific">Cordyceps confragosa</name>
    <name type="common">Lecanicillium lecanii</name>
    <dbReference type="NCBI Taxonomy" id="2714763"/>
    <lineage>
        <taxon>Eukaryota</taxon>
        <taxon>Fungi</taxon>
        <taxon>Dikarya</taxon>
        <taxon>Ascomycota</taxon>
        <taxon>Pezizomycotina</taxon>
        <taxon>Sordariomycetes</taxon>
        <taxon>Hypocreomycetidae</taxon>
        <taxon>Hypocreales</taxon>
        <taxon>Cordycipitaceae</taxon>
        <taxon>Akanthomyces</taxon>
    </lineage>
</organism>
<dbReference type="AlphaFoldDB" id="A0A179IGC5"/>
<dbReference type="InterPro" id="IPR013958">
    <property type="entry name" value="DASH_Dad1"/>
</dbReference>
<evidence type="ECO:0000256" key="10">
    <source>
        <dbReference type="ARBA" id="ARBA00022776"/>
    </source>
</evidence>
<evidence type="ECO:0000256" key="14">
    <source>
        <dbReference type="ARBA" id="ARBA00023306"/>
    </source>
</evidence>
<keyword evidence="15" id="KW-0137">Centromere</keyword>
<dbReference type="GO" id="GO:0044732">
    <property type="term" value="C:mitotic spindle pole body"/>
    <property type="evidence" value="ECO:0007669"/>
    <property type="project" value="TreeGrafter"/>
</dbReference>
<dbReference type="PANTHER" id="PTHR28025:SF1">
    <property type="entry name" value="DASH COMPLEX SUBUNIT DAD1"/>
    <property type="match status" value="1"/>
</dbReference>
<evidence type="ECO:0000256" key="3">
    <source>
        <dbReference type="ARBA" id="ARBA00004629"/>
    </source>
</evidence>
<feature type="compositionally biased region" description="Basic and acidic residues" evidence="17">
    <location>
        <begin position="21"/>
        <end position="30"/>
    </location>
</feature>
<evidence type="ECO:0000256" key="11">
    <source>
        <dbReference type="ARBA" id="ARBA00022838"/>
    </source>
</evidence>
<evidence type="ECO:0000256" key="12">
    <source>
        <dbReference type="ARBA" id="ARBA00023212"/>
    </source>
</evidence>
<gene>
    <name evidence="18" type="ORF">LLEC1_06311</name>
</gene>
<evidence type="ECO:0000256" key="15">
    <source>
        <dbReference type="ARBA" id="ARBA00023328"/>
    </source>
</evidence>
<keyword evidence="13" id="KW-0539">Nucleus</keyword>
<accession>A0A179IGC5</accession>
<keyword evidence="12" id="KW-0206">Cytoskeleton</keyword>
<evidence type="ECO:0000256" key="6">
    <source>
        <dbReference type="ARBA" id="ARBA00022454"/>
    </source>
</evidence>
<dbReference type="GO" id="GO:0042729">
    <property type="term" value="C:DASH complex"/>
    <property type="evidence" value="ECO:0007669"/>
    <property type="project" value="InterPro"/>
</dbReference>
<evidence type="ECO:0000256" key="1">
    <source>
        <dbReference type="ARBA" id="ARBA00004123"/>
    </source>
</evidence>
<dbReference type="GO" id="GO:0072686">
    <property type="term" value="C:mitotic spindle"/>
    <property type="evidence" value="ECO:0007669"/>
    <property type="project" value="InterPro"/>
</dbReference>
<dbReference type="GO" id="GO:0051010">
    <property type="term" value="F:microtubule plus-end binding"/>
    <property type="evidence" value="ECO:0007669"/>
    <property type="project" value="TreeGrafter"/>
</dbReference>
<protein>
    <recommendedName>
        <fullName evidence="5">DASH complex subunit DAD1</fullName>
    </recommendedName>
    <alternativeName>
        <fullName evidence="16">Outer kinetochore protein DAD1</fullName>
    </alternativeName>
</protein>
<keyword evidence="19" id="KW-1185">Reference proteome</keyword>
<dbReference type="OrthoDB" id="5566853at2759"/>